<dbReference type="SUPFAM" id="SSF57625">
    <property type="entry name" value="Invertebrate chitin-binding proteins"/>
    <property type="match status" value="2"/>
</dbReference>
<evidence type="ECO:0000313" key="8">
    <source>
        <dbReference type="EMBL" id="CAL4099788.1"/>
    </source>
</evidence>
<dbReference type="Proteomes" id="UP001497623">
    <property type="component" value="Unassembled WGS sequence"/>
</dbReference>
<evidence type="ECO:0000256" key="6">
    <source>
        <dbReference type="SAM" id="SignalP"/>
    </source>
</evidence>
<keyword evidence="2 6" id="KW-0732">Signal</keyword>
<evidence type="ECO:0000256" key="2">
    <source>
        <dbReference type="ARBA" id="ARBA00022729"/>
    </source>
</evidence>
<dbReference type="SMART" id="SM00494">
    <property type="entry name" value="ChtBD2"/>
    <property type="match status" value="2"/>
</dbReference>
<feature type="chain" id="PRO_5043674126" description="Chitin-binding type-2 domain-containing protein" evidence="6">
    <location>
        <begin position="23"/>
        <end position="206"/>
    </location>
</feature>
<keyword evidence="4" id="KW-1015">Disulfide bond</keyword>
<keyword evidence="3" id="KW-0677">Repeat</keyword>
<feature type="signal peptide" evidence="6">
    <location>
        <begin position="1"/>
        <end position="22"/>
    </location>
</feature>
<evidence type="ECO:0000256" key="4">
    <source>
        <dbReference type="ARBA" id="ARBA00023157"/>
    </source>
</evidence>
<dbReference type="PANTHER" id="PTHR23301:SF0">
    <property type="entry name" value="CHITIN-BINDING TYPE-2 DOMAIN-CONTAINING PROTEIN-RELATED"/>
    <property type="match status" value="1"/>
</dbReference>
<evidence type="ECO:0000256" key="3">
    <source>
        <dbReference type="ARBA" id="ARBA00022737"/>
    </source>
</evidence>
<accession>A0AAV2QXD9</accession>
<evidence type="ECO:0000256" key="1">
    <source>
        <dbReference type="ARBA" id="ARBA00022669"/>
    </source>
</evidence>
<keyword evidence="5" id="KW-0325">Glycoprotein</keyword>
<reference evidence="8 9" key="1">
    <citation type="submission" date="2024-05" db="EMBL/GenBank/DDBJ databases">
        <authorList>
            <person name="Wallberg A."/>
        </authorList>
    </citation>
    <scope>NUCLEOTIDE SEQUENCE [LARGE SCALE GENOMIC DNA]</scope>
</reference>
<keyword evidence="1" id="KW-0147">Chitin-binding</keyword>
<sequence length="206" mass="22056">NTSTMSQISLFLVLVLTAIVAADSKPPASICKTAGFFSNPGSCTAFHRCVDWTGKGTRFSIFHFNCPIGTLFDESLSICNHAYAVDKSKCTSTQDAVVDVSTLATTASPVVPNDQVVETPKTSWNRKDSKPPASICKTAGFFSNPGSCTAFHRCVDRTGKGTRFSIFHFNCPAGTLFDESLSICNHAYAVDKSKCTSTKDAVVDVS</sequence>
<protein>
    <recommendedName>
        <fullName evidence="7">Chitin-binding type-2 domain-containing protein</fullName>
    </recommendedName>
</protein>
<name>A0AAV2QXD9_MEGNR</name>
<dbReference type="InterPro" id="IPR036508">
    <property type="entry name" value="Chitin-bd_dom_sf"/>
</dbReference>
<dbReference type="Pfam" id="PF01607">
    <property type="entry name" value="CBM_14"/>
    <property type="match status" value="2"/>
</dbReference>
<dbReference type="GO" id="GO:0008061">
    <property type="term" value="F:chitin binding"/>
    <property type="evidence" value="ECO:0007669"/>
    <property type="project" value="UniProtKB-KW"/>
</dbReference>
<evidence type="ECO:0000313" key="9">
    <source>
        <dbReference type="Proteomes" id="UP001497623"/>
    </source>
</evidence>
<evidence type="ECO:0000259" key="7">
    <source>
        <dbReference type="PROSITE" id="PS50940"/>
    </source>
</evidence>
<organism evidence="8 9">
    <name type="scientific">Meganyctiphanes norvegica</name>
    <name type="common">Northern krill</name>
    <name type="synonym">Thysanopoda norvegica</name>
    <dbReference type="NCBI Taxonomy" id="48144"/>
    <lineage>
        <taxon>Eukaryota</taxon>
        <taxon>Metazoa</taxon>
        <taxon>Ecdysozoa</taxon>
        <taxon>Arthropoda</taxon>
        <taxon>Crustacea</taxon>
        <taxon>Multicrustacea</taxon>
        <taxon>Malacostraca</taxon>
        <taxon>Eumalacostraca</taxon>
        <taxon>Eucarida</taxon>
        <taxon>Euphausiacea</taxon>
        <taxon>Euphausiidae</taxon>
        <taxon>Meganyctiphanes</taxon>
    </lineage>
</organism>
<gene>
    <name evidence="8" type="ORF">MNOR_LOCUS16630</name>
</gene>
<dbReference type="EMBL" id="CAXKWB010011025">
    <property type="protein sequence ID" value="CAL4099788.1"/>
    <property type="molecule type" value="Genomic_DNA"/>
</dbReference>
<evidence type="ECO:0000256" key="5">
    <source>
        <dbReference type="ARBA" id="ARBA00023180"/>
    </source>
</evidence>
<keyword evidence="9" id="KW-1185">Reference proteome</keyword>
<dbReference type="InterPro" id="IPR051940">
    <property type="entry name" value="Chitin_bind-dev_reg"/>
</dbReference>
<dbReference type="AlphaFoldDB" id="A0AAV2QXD9"/>
<comment type="caution">
    <text evidence="8">The sequence shown here is derived from an EMBL/GenBank/DDBJ whole genome shotgun (WGS) entry which is preliminary data.</text>
</comment>
<feature type="non-terminal residue" evidence="8">
    <location>
        <position position="206"/>
    </location>
</feature>
<dbReference type="Gene3D" id="2.170.140.10">
    <property type="entry name" value="Chitin binding domain"/>
    <property type="match status" value="2"/>
</dbReference>
<feature type="non-terminal residue" evidence="8">
    <location>
        <position position="1"/>
    </location>
</feature>
<dbReference type="GO" id="GO:0005576">
    <property type="term" value="C:extracellular region"/>
    <property type="evidence" value="ECO:0007669"/>
    <property type="project" value="InterPro"/>
</dbReference>
<dbReference type="InterPro" id="IPR002557">
    <property type="entry name" value="Chitin-bd_dom"/>
</dbReference>
<dbReference type="PROSITE" id="PS50940">
    <property type="entry name" value="CHIT_BIND_II"/>
    <property type="match status" value="2"/>
</dbReference>
<dbReference type="PANTHER" id="PTHR23301">
    <property type="entry name" value="CHITIN BINDING PERITROPHIN-A"/>
    <property type="match status" value="1"/>
</dbReference>
<feature type="domain" description="Chitin-binding type-2" evidence="7">
    <location>
        <begin position="133"/>
        <end position="197"/>
    </location>
</feature>
<feature type="domain" description="Chitin-binding type-2" evidence="7">
    <location>
        <begin position="28"/>
        <end position="92"/>
    </location>
</feature>
<proteinExistence type="predicted"/>